<dbReference type="Proteomes" id="UP000091820">
    <property type="component" value="Unassembled WGS sequence"/>
</dbReference>
<dbReference type="VEuPathDB" id="VectorBase:GBRI008958"/>
<organism evidence="2 3">
    <name type="scientific">Glossina brevipalpis</name>
    <dbReference type="NCBI Taxonomy" id="37001"/>
    <lineage>
        <taxon>Eukaryota</taxon>
        <taxon>Metazoa</taxon>
        <taxon>Ecdysozoa</taxon>
        <taxon>Arthropoda</taxon>
        <taxon>Hexapoda</taxon>
        <taxon>Insecta</taxon>
        <taxon>Pterygota</taxon>
        <taxon>Neoptera</taxon>
        <taxon>Endopterygota</taxon>
        <taxon>Diptera</taxon>
        <taxon>Brachycera</taxon>
        <taxon>Muscomorpha</taxon>
        <taxon>Hippoboscoidea</taxon>
        <taxon>Glossinidae</taxon>
        <taxon>Glossina</taxon>
    </lineage>
</organism>
<protein>
    <submittedName>
        <fullName evidence="2">Uncharacterized protein</fullName>
    </submittedName>
</protein>
<sequence length="150" mass="16642">MSDDSDWNPGSYWRRYSNGKCKRNGVRIGSIALTCILIGIGILNGVGTLIVFVNGVLIGIITPTVIFKKETDHQFAKNYVFLFLIDPSCRIAIRFFTTGEHIENGTSCCQMASGFCSQKMYARSPFLLEFLFLGCLEDRFSVYATGGLKG</sequence>
<feature type="transmembrane region" description="Helical" evidence="1">
    <location>
        <begin position="24"/>
        <end position="43"/>
    </location>
</feature>
<dbReference type="EnsemblMetazoa" id="GBRI008958-RA">
    <property type="protein sequence ID" value="GBRI008958-PA"/>
    <property type="gene ID" value="GBRI008958"/>
</dbReference>
<keyword evidence="1" id="KW-0472">Membrane</keyword>
<feature type="transmembrane region" description="Helical" evidence="1">
    <location>
        <begin position="49"/>
        <end position="67"/>
    </location>
</feature>
<keyword evidence="1" id="KW-0812">Transmembrane</keyword>
<proteinExistence type="predicted"/>
<evidence type="ECO:0000313" key="3">
    <source>
        <dbReference type="Proteomes" id="UP000091820"/>
    </source>
</evidence>
<evidence type="ECO:0000256" key="1">
    <source>
        <dbReference type="SAM" id="Phobius"/>
    </source>
</evidence>
<keyword evidence="1" id="KW-1133">Transmembrane helix</keyword>
<reference evidence="2" key="2">
    <citation type="submission" date="2020-05" db="UniProtKB">
        <authorList>
            <consortium name="EnsemblMetazoa"/>
        </authorList>
    </citation>
    <scope>IDENTIFICATION</scope>
    <source>
        <strain evidence="2">IAEA</strain>
    </source>
</reference>
<keyword evidence="3" id="KW-1185">Reference proteome</keyword>
<reference evidence="3" key="1">
    <citation type="submission" date="2014-03" db="EMBL/GenBank/DDBJ databases">
        <authorList>
            <person name="Aksoy S."/>
            <person name="Warren W."/>
            <person name="Wilson R.K."/>
        </authorList>
    </citation>
    <scope>NUCLEOTIDE SEQUENCE [LARGE SCALE GENOMIC DNA]</scope>
    <source>
        <strain evidence="3">IAEA</strain>
    </source>
</reference>
<accession>A0A1A9W7I9</accession>
<evidence type="ECO:0000313" key="2">
    <source>
        <dbReference type="EnsemblMetazoa" id="GBRI008958-PA"/>
    </source>
</evidence>
<dbReference type="AlphaFoldDB" id="A0A1A9W7I9"/>
<name>A0A1A9W7I9_9MUSC</name>